<proteinExistence type="predicted"/>
<keyword evidence="1" id="KW-0175">Coiled coil</keyword>
<accession>A0A037ZJY3</accession>
<evidence type="ECO:0000256" key="1">
    <source>
        <dbReference type="SAM" id="Coils"/>
    </source>
</evidence>
<feature type="coiled-coil region" evidence="1">
    <location>
        <begin position="17"/>
        <end position="66"/>
    </location>
</feature>
<sequence length="73" mass="8368">MNIAGEMNSDEVLRVRLEVLRREHRDLDDAIAALEERGAAADPFTIRRLKKQKLTLKDRIATLEDRLTPDIIA</sequence>
<dbReference type="Gene3D" id="6.10.280.50">
    <property type="match status" value="1"/>
</dbReference>
<gene>
    <name evidence="2" type="ORF">ACMU_15480</name>
</gene>
<dbReference type="Pfam" id="PF04325">
    <property type="entry name" value="DUF465"/>
    <property type="match status" value="1"/>
</dbReference>
<evidence type="ECO:0000313" key="3">
    <source>
        <dbReference type="Proteomes" id="UP000026249"/>
    </source>
</evidence>
<dbReference type="Proteomes" id="UP000026249">
    <property type="component" value="Unassembled WGS sequence"/>
</dbReference>
<organism evidence="2 3">
    <name type="scientific">Actibacterium mucosum KCTC 23349</name>
    <dbReference type="NCBI Taxonomy" id="1454373"/>
    <lineage>
        <taxon>Bacteria</taxon>
        <taxon>Pseudomonadati</taxon>
        <taxon>Pseudomonadota</taxon>
        <taxon>Alphaproteobacteria</taxon>
        <taxon>Rhodobacterales</taxon>
        <taxon>Roseobacteraceae</taxon>
        <taxon>Actibacterium</taxon>
    </lineage>
</organism>
<comment type="caution">
    <text evidence="2">The sequence shown here is derived from an EMBL/GenBank/DDBJ whole genome shotgun (WGS) entry which is preliminary data.</text>
</comment>
<dbReference type="InterPro" id="IPR007420">
    <property type="entry name" value="DUF465"/>
</dbReference>
<reference evidence="2 3" key="1">
    <citation type="submission" date="2014-03" db="EMBL/GenBank/DDBJ databases">
        <title>Draft Genome Sequence of Actibacterium mucosum KCTC 23349, a Marine Alphaproteobacterium with Complex Ionic Requirements Isolated from Mediterranean Seawater at Malvarrosa Beach, Valencia, Spain.</title>
        <authorList>
            <person name="Arahal D.R."/>
            <person name="Shao Z."/>
            <person name="Lai Q."/>
            <person name="Pujalte M.J."/>
        </authorList>
    </citation>
    <scope>NUCLEOTIDE SEQUENCE [LARGE SCALE GENOMIC DNA]</scope>
    <source>
        <strain evidence="2 3">KCTC 23349</strain>
    </source>
</reference>
<dbReference type="STRING" id="1454373.ACMU_15480"/>
<dbReference type="EMBL" id="JFKE01000005">
    <property type="protein sequence ID" value="KAJ55156.1"/>
    <property type="molecule type" value="Genomic_DNA"/>
</dbReference>
<protein>
    <recommendedName>
        <fullName evidence="4">DUF465 domain-containing protein</fullName>
    </recommendedName>
</protein>
<name>A0A037ZJY3_9RHOB</name>
<keyword evidence="3" id="KW-1185">Reference proteome</keyword>
<evidence type="ECO:0000313" key="2">
    <source>
        <dbReference type="EMBL" id="KAJ55156.1"/>
    </source>
</evidence>
<dbReference type="InterPro" id="IPR038444">
    <property type="entry name" value="DUF465_sf"/>
</dbReference>
<evidence type="ECO:0008006" key="4">
    <source>
        <dbReference type="Google" id="ProtNLM"/>
    </source>
</evidence>
<dbReference type="AlphaFoldDB" id="A0A037ZJY3"/>